<proteinExistence type="predicted"/>
<dbReference type="RefSeq" id="WP_144187465.1">
    <property type="nucleotide sequence ID" value="NZ_VMHL01000001.1"/>
</dbReference>
<protein>
    <submittedName>
        <fullName evidence="1">Uncharacterized protein</fullName>
    </submittedName>
</protein>
<sequence>MSKTEFDNPPFRKKLLSPEYGHFPAYVEAEISEYGLSIKARQQPLIKGITMFDKNLFDSHKFKTIFNRFDRCSCSSLIKKITVDKHTFEMIAIHDLRVVHVNTSEEFSLNGNSIVIITCGDAALIANVTGLCKSRVDTDMSLLKFELAFQPEPTTKI</sequence>
<organism evidence="1 2">
    <name type="scientific">Gilliamella apicola</name>
    <dbReference type="NCBI Taxonomy" id="1196095"/>
    <lineage>
        <taxon>Bacteria</taxon>
        <taxon>Pseudomonadati</taxon>
        <taxon>Pseudomonadota</taxon>
        <taxon>Gammaproteobacteria</taxon>
        <taxon>Orbales</taxon>
        <taxon>Orbaceae</taxon>
        <taxon>Gilliamella</taxon>
    </lineage>
</organism>
<evidence type="ECO:0000313" key="2">
    <source>
        <dbReference type="Proteomes" id="UP000319138"/>
    </source>
</evidence>
<name>A0A556RS95_9GAMM</name>
<gene>
    <name evidence="1" type="ORF">FPQ14_00440</name>
</gene>
<dbReference type="AlphaFoldDB" id="A0A556RS95"/>
<evidence type="ECO:0000313" key="1">
    <source>
        <dbReference type="EMBL" id="TSJ91770.1"/>
    </source>
</evidence>
<comment type="caution">
    <text evidence="1">The sequence shown here is derived from an EMBL/GenBank/DDBJ whole genome shotgun (WGS) entry which is preliminary data.</text>
</comment>
<accession>A0A556RS95</accession>
<dbReference type="Proteomes" id="UP000319138">
    <property type="component" value="Unassembled WGS sequence"/>
</dbReference>
<reference evidence="1 2" key="1">
    <citation type="submission" date="2019-07" db="EMBL/GenBank/DDBJ databases">
        <title>Gilliamella genomes.</title>
        <authorList>
            <person name="Zheng H."/>
        </authorList>
    </citation>
    <scope>NUCLEOTIDE SEQUENCE [LARGE SCALE GENOMIC DNA]</scope>
    <source>
        <strain evidence="1 2">W8131</strain>
    </source>
</reference>
<dbReference type="EMBL" id="VMHL01000001">
    <property type="protein sequence ID" value="TSJ91770.1"/>
    <property type="molecule type" value="Genomic_DNA"/>
</dbReference>